<accession>A0A9Q0JPX0</accession>
<protein>
    <recommendedName>
        <fullName evidence="5">Beta-glucosidase</fullName>
    </recommendedName>
</protein>
<reference evidence="3" key="1">
    <citation type="submission" date="2022-02" db="EMBL/GenBank/DDBJ databases">
        <authorList>
            <person name="Henning P.M."/>
            <person name="McCubbin A.G."/>
            <person name="Shore J.S."/>
        </authorList>
    </citation>
    <scope>NUCLEOTIDE SEQUENCE</scope>
    <source>
        <strain evidence="3">F60SS</strain>
        <tissue evidence="3">Leaves</tissue>
    </source>
</reference>
<name>A0A9Q0JPX0_9ROSI</name>
<evidence type="ECO:0000313" key="3">
    <source>
        <dbReference type="EMBL" id="KAJ4848777.1"/>
    </source>
</evidence>
<evidence type="ECO:0000256" key="1">
    <source>
        <dbReference type="ARBA" id="ARBA00010838"/>
    </source>
</evidence>
<proteinExistence type="inferred from homology"/>
<dbReference type="GO" id="GO:0008422">
    <property type="term" value="F:beta-glucosidase activity"/>
    <property type="evidence" value="ECO:0007669"/>
    <property type="project" value="TreeGrafter"/>
</dbReference>
<dbReference type="Gene3D" id="3.20.20.80">
    <property type="entry name" value="Glycosidases"/>
    <property type="match status" value="1"/>
</dbReference>
<comment type="caution">
    <text evidence="3">The sequence shown here is derived from an EMBL/GenBank/DDBJ whole genome shotgun (WGS) entry which is preliminary data.</text>
</comment>
<sequence>MELMVECFLKESFFWCMQPTTAITPFGAAIWYLSSGLCLHQVSCNFHASLTFIKSRNGIPIGLQAASSWLNIYPQGIRYLLNHTKDTYKNPNIYITENGYDEFSNTALSLEEALDDTCRIQYYGDHLKNVLKSIKEYNVKVKGFFVWSYADNFEWECGYTVRFGLYYIDYANDLKRHPKRSVKWFKNFLRKNSFGDGLTWSRPFGFKNPGGISAQ</sequence>
<dbReference type="PRINTS" id="PR00131">
    <property type="entry name" value="GLHYDRLASE1"/>
</dbReference>
<keyword evidence="4" id="KW-1185">Reference proteome</keyword>
<dbReference type="InterPro" id="IPR001360">
    <property type="entry name" value="Glyco_hydro_1"/>
</dbReference>
<dbReference type="PANTHER" id="PTHR10353:SF267">
    <property type="entry name" value="BETA-GLUCOSIDASE"/>
    <property type="match status" value="1"/>
</dbReference>
<evidence type="ECO:0000256" key="2">
    <source>
        <dbReference type="RuleBase" id="RU003690"/>
    </source>
</evidence>
<dbReference type="InterPro" id="IPR017853">
    <property type="entry name" value="GH"/>
</dbReference>
<dbReference type="EMBL" id="JAKUCV010000802">
    <property type="protein sequence ID" value="KAJ4848777.1"/>
    <property type="molecule type" value="Genomic_DNA"/>
</dbReference>
<evidence type="ECO:0000313" key="4">
    <source>
        <dbReference type="Proteomes" id="UP001141552"/>
    </source>
</evidence>
<dbReference type="Proteomes" id="UP001141552">
    <property type="component" value="Unassembled WGS sequence"/>
</dbReference>
<dbReference type="SUPFAM" id="SSF51445">
    <property type="entry name" value="(Trans)glycosidases"/>
    <property type="match status" value="1"/>
</dbReference>
<comment type="similarity">
    <text evidence="1 2">Belongs to the glycosyl hydrolase 1 family.</text>
</comment>
<reference evidence="3" key="2">
    <citation type="journal article" date="2023" name="Plants (Basel)">
        <title>Annotation of the Turnera subulata (Passifloraceae) Draft Genome Reveals the S-Locus Evolved after the Divergence of Turneroideae from Passifloroideae in a Stepwise Manner.</title>
        <authorList>
            <person name="Henning P.M."/>
            <person name="Roalson E.H."/>
            <person name="Mir W."/>
            <person name="McCubbin A.G."/>
            <person name="Shore J.S."/>
        </authorList>
    </citation>
    <scope>NUCLEOTIDE SEQUENCE</scope>
    <source>
        <strain evidence="3">F60SS</strain>
    </source>
</reference>
<dbReference type="PANTHER" id="PTHR10353">
    <property type="entry name" value="GLYCOSYL HYDROLASE"/>
    <property type="match status" value="1"/>
</dbReference>
<dbReference type="OrthoDB" id="65569at2759"/>
<dbReference type="GO" id="GO:0005975">
    <property type="term" value="P:carbohydrate metabolic process"/>
    <property type="evidence" value="ECO:0007669"/>
    <property type="project" value="InterPro"/>
</dbReference>
<evidence type="ECO:0008006" key="5">
    <source>
        <dbReference type="Google" id="ProtNLM"/>
    </source>
</evidence>
<gene>
    <name evidence="3" type="ORF">Tsubulata_045177</name>
</gene>
<dbReference type="AlphaFoldDB" id="A0A9Q0JPX0"/>
<organism evidence="3 4">
    <name type="scientific">Turnera subulata</name>
    <dbReference type="NCBI Taxonomy" id="218843"/>
    <lineage>
        <taxon>Eukaryota</taxon>
        <taxon>Viridiplantae</taxon>
        <taxon>Streptophyta</taxon>
        <taxon>Embryophyta</taxon>
        <taxon>Tracheophyta</taxon>
        <taxon>Spermatophyta</taxon>
        <taxon>Magnoliopsida</taxon>
        <taxon>eudicotyledons</taxon>
        <taxon>Gunneridae</taxon>
        <taxon>Pentapetalae</taxon>
        <taxon>rosids</taxon>
        <taxon>fabids</taxon>
        <taxon>Malpighiales</taxon>
        <taxon>Passifloraceae</taxon>
        <taxon>Turnera</taxon>
    </lineage>
</organism>
<dbReference type="Pfam" id="PF00232">
    <property type="entry name" value="Glyco_hydro_1"/>
    <property type="match status" value="1"/>
</dbReference>